<dbReference type="AlphaFoldDB" id="M1UJN1"/>
<dbReference type="STRING" id="1121353.H924_02910"/>
<sequence length="152" mass="16385">MSDILTTYWSSLFGTSAEAQALVGYLAEDVENAEGVIEVHKIFADLGLDGLSGNYTDTELDGYGDAFLVVAALAVLMAENKAQGAVQLAEVGGEAAAKEIRLHTEPKENTQINTALKYFALSPEDHAAAERFDEDELSEFADLNEQLRGQLD</sequence>
<dbReference type="KEGG" id="ccn:H924_02910"/>
<dbReference type="InterPro" id="IPR028276">
    <property type="entry name" value="Imm68"/>
</dbReference>
<reference evidence="1 2" key="1">
    <citation type="submission" date="2013-02" db="EMBL/GenBank/DDBJ databases">
        <title>The complete genome sequence of Corynebacterium callunae DSM 20147.</title>
        <authorList>
            <person name="Ruckert C."/>
            <person name="Albersmeier A."/>
            <person name="Kalinowski J."/>
        </authorList>
    </citation>
    <scope>NUCLEOTIDE SEQUENCE [LARGE SCALE GENOMIC DNA]</scope>
    <source>
        <strain evidence="1 2">DSM 20147</strain>
    </source>
</reference>
<dbReference type="Pfam" id="PF15583">
    <property type="entry name" value="Imm68"/>
    <property type="match status" value="1"/>
</dbReference>
<keyword evidence="2" id="KW-1185">Reference proteome</keyword>
<dbReference type="Proteomes" id="UP000011760">
    <property type="component" value="Chromosome"/>
</dbReference>
<evidence type="ECO:0000313" key="1">
    <source>
        <dbReference type="EMBL" id="AGG66034.1"/>
    </source>
</evidence>
<protein>
    <submittedName>
        <fullName evidence="1">Uncharacterized protein</fullName>
    </submittedName>
</protein>
<dbReference type="eggNOG" id="ENOG5032MX3">
    <property type="taxonomic scope" value="Bacteria"/>
</dbReference>
<name>M1UJN1_9CORY</name>
<gene>
    <name evidence="1" type="ORF">H924_02910</name>
</gene>
<proteinExistence type="predicted"/>
<dbReference type="EMBL" id="CP004354">
    <property type="protein sequence ID" value="AGG66034.1"/>
    <property type="molecule type" value="Genomic_DNA"/>
</dbReference>
<dbReference type="RefSeq" id="WP_015650472.1">
    <property type="nucleotide sequence ID" value="NC_020506.1"/>
</dbReference>
<dbReference type="HOGENOM" id="CLU_133197_0_0_11"/>
<accession>M1UJN1</accession>
<dbReference type="PATRIC" id="fig|1121353.3.peg.603"/>
<dbReference type="OrthoDB" id="4413479at2"/>
<evidence type="ECO:0000313" key="2">
    <source>
        <dbReference type="Proteomes" id="UP000011760"/>
    </source>
</evidence>
<organism evidence="1 2">
    <name type="scientific">Corynebacterium callunae DSM 20147</name>
    <dbReference type="NCBI Taxonomy" id="1121353"/>
    <lineage>
        <taxon>Bacteria</taxon>
        <taxon>Bacillati</taxon>
        <taxon>Actinomycetota</taxon>
        <taxon>Actinomycetes</taxon>
        <taxon>Mycobacteriales</taxon>
        <taxon>Corynebacteriaceae</taxon>
        <taxon>Corynebacterium</taxon>
    </lineage>
</organism>